<accession>A0A2H2ZRE0</accession>
<dbReference type="SUPFAM" id="SSF52540">
    <property type="entry name" value="P-loop containing nucleoside triphosphate hydrolases"/>
    <property type="match status" value="1"/>
</dbReference>
<dbReference type="EMBL" id="LFMI01000768">
    <property type="protein sequence ID" value="OTA07302.1"/>
    <property type="molecule type" value="Genomic_DNA"/>
</dbReference>
<evidence type="ECO:0000313" key="7">
    <source>
        <dbReference type="EMBL" id="OTA07302.1"/>
    </source>
</evidence>
<feature type="repeat" description="WD" evidence="3">
    <location>
        <begin position="1306"/>
        <end position="1347"/>
    </location>
</feature>
<dbReference type="InterPro" id="IPR015943">
    <property type="entry name" value="WD40/YVTN_repeat-like_dom_sf"/>
</dbReference>
<dbReference type="PROSITE" id="PS50294">
    <property type="entry name" value="WD_REPEATS_REGION"/>
    <property type="match status" value="8"/>
</dbReference>
<organism evidence="7 8">
    <name type="scientific">Trichoderma parareesei</name>
    <name type="common">Filamentous fungus</name>
    <dbReference type="NCBI Taxonomy" id="858221"/>
    <lineage>
        <taxon>Eukaryota</taxon>
        <taxon>Fungi</taxon>
        <taxon>Dikarya</taxon>
        <taxon>Ascomycota</taxon>
        <taxon>Pezizomycotina</taxon>
        <taxon>Sordariomycetes</taxon>
        <taxon>Hypocreomycetidae</taxon>
        <taxon>Hypocreales</taxon>
        <taxon>Hypocreaceae</taxon>
        <taxon>Trichoderma</taxon>
    </lineage>
</organism>
<dbReference type="PRINTS" id="PR00320">
    <property type="entry name" value="GPROTEINBRPT"/>
</dbReference>
<dbReference type="Gene3D" id="2.130.10.10">
    <property type="entry name" value="YVTN repeat-like/Quinoprotein amine dehydrogenase"/>
    <property type="match status" value="6"/>
</dbReference>
<dbReference type="Pfam" id="PF00400">
    <property type="entry name" value="WD40"/>
    <property type="match status" value="8"/>
</dbReference>
<feature type="region of interest" description="Disordered" evidence="4">
    <location>
        <begin position="33"/>
        <end position="176"/>
    </location>
</feature>
<dbReference type="PROSITE" id="PS50082">
    <property type="entry name" value="WD_REPEATS_2"/>
    <property type="match status" value="8"/>
</dbReference>
<proteinExistence type="predicted"/>
<dbReference type="SUPFAM" id="SSF50969">
    <property type="entry name" value="YVTN repeat-like/Quinoprotein amine dehydrogenase"/>
    <property type="match status" value="1"/>
</dbReference>
<comment type="caution">
    <text evidence="7">The sequence shown here is derived from an EMBL/GenBank/DDBJ whole genome shotgun (WGS) entry which is preliminary data.</text>
</comment>
<dbReference type="OrthoDB" id="4896910at2759"/>
<evidence type="ECO:0000259" key="6">
    <source>
        <dbReference type="Pfam" id="PF24883"/>
    </source>
</evidence>
<dbReference type="InterPro" id="IPR019775">
    <property type="entry name" value="WD40_repeat_CS"/>
</dbReference>
<feature type="domain" description="NWD NACHT-NTPase N-terminal" evidence="5">
    <location>
        <begin position="187"/>
        <end position="372"/>
    </location>
</feature>
<dbReference type="Pfam" id="PF17100">
    <property type="entry name" value="NACHT_N"/>
    <property type="match status" value="1"/>
</dbReference>
<evidence type="ECO:0000256" key="1">
    <source>
        <dbReference type="ARBA" id="ARBA00022574"/>
    </source>
</evidence>
<protein>
    <submittedName>
        <fullName evidence="7">Uncharacterized protein</fullName>
    </submittedName>
</protein>
<feature type="domain" description="Nephrocystin 3-like N-terminal" evidence="6">
    <location>
        <begin position="472"/>
        <end position="661"/>
    </location>
</feature>
<dbReference type="InterPro" id="IPR020472">
    <property type="entry name" value="WD40_PAC1"/>
</dbReference>
<reference evidence="7 8" key="1">
    <citation type="journal article" date="2015" name="Genome Announc.">
        <title>Genome sequence and annotation of Trichoderma parareesei, the ancestor of the cellulase producer Trichoderma reesei.</title>
        <authorList>
            <person name="Yang D."/>
            <person name="Pomraning K."/>
            <person name="Kopchinskiy A."/>
            <person name="Karimi Aghcheh R."/>
            <person name="Atanasova L."/>
            <person name="Chenthamara K."/>
            <person name="Baker S.E."/>
            <person name="Zhang R."/>
            <person name="Shen Q."/>
            <person name="Freitag M."/>
            <person name="Kubicek C.P."/>
            <person name="Druzhinina I.S."/>
        </authorList>
    </citation>
    <scope>NUCLEOTIDE SEQUENCE [LARGE SCALE GENOMIC DNA]</scope>
    <source>
        <strain evidence="7 8">CBS 125925</strain>
    </source>
</reference>
<feature type="repeat" description="WD" evidence="3">
    <location>
        <begin position="1206"/>
        <end position="1238"/>
    </location>
</feature>
<evidence type="ECO:0000256" key="2">
    <source>
        <dbReference type="ARBA" id="ARBA00022737"/>
    </source>
</evidence>
<feature type="repeat" description="WD" evidence="3">
    <location>
        <begin position="1258"/>
        <end position="1299"/>
    </location>
</feature>
<keyword evidence="8" id="KW-1185">Reference proteome</keyword>
<dbReference type="InterPro" id="IPR056884">
    <property type="entry name" value="NPHP3-like_N"/>
</dbReference>
<keyword evidence="1 3" id="KW-0853">WD repeat</keyword>
<sequence length="1726" mass="193438">MTDPDRLQKFTGRFTTTKGSLVQFFRKKRVNMQGKSDIAPEENPETTVRGSDIASSTNVDVVRATGSGNEAEGQPALEGNRAEVSSAGVDGDPFLTTSSDIARSTNTDVPEAAGSGTEAEGQPALEGNSAEESNEGVDGNPVLTTSSDASGLSKRVSSASISNGSNDNSSQVSNLPPLFDAESETAALWDATYGRLQRNFSVLFDLYAEMVDNYLARKDLEDESEHQMTSTATSNENSVHSITLMMRRRMSRVIQVFLKEHGNAKSSGETLNEETYRCLRDLLQPSLASSSYASLPWAAACLFIEGALQQEFLSEATRWGISEVIPKLDWYLGLSILVLDRRTDNLSEPYSSRLRDKIIQLYEVFLLFTVQEYVVSASSGHWREPYDYLETTKRGLHEREDDLISELKGFEVSSRLHKLFDHAKMSRESPDTDVDGALNDGLDQLRAKLQPIEPPPSEATAGNGYVLPLLYSWVSQTEEFSSFYSRRERLEGPCNRVLWVTGPPGAGKTMLMRAVVQGLLEERRALSSTGKFSLAYFFCDSRDQPHGYATQVIKSLIWQILQSQPSLVDHMEKQFSSTGRTTFNDPNDFYALSTVLYRMIDEIPAGDANLGLTYIIVDAIEELCANNDSESPFRSGPSKDDLIQLIIKTSQRSPHIRWLVSVDRHRVSTEHHQGFVGLLPKDIIAQGTLKMNDERYLPRLNQDVVRHYVSFKLAEVGRQARFKDSFRNQVNEKLIAKAPSNLLWVDMACRRIEEHGLPWNAIAIVDKLPVEIRDLYLEAYLAINKFDSLDDRIMCRDLLFTTAISFRALHKSEVRSLVKMPPEVDLDIVVQKMCSSFLEIHAGKICYVHPSAKDFVRDTLDGDKRISAQHLEMMRRCLQQATAKAVSGSESYAIMNWMQHLCSINNDEDLNDAIQDVNQFFNNDFLEWAEVLASQKLLAEAAIWLRKLTTSLRKPECSRTPEPHAHFIENVQQILWLLNLRQSIKSLESLSPKYSLPFLPSDSELRKRLLKRAFPWLESVPHIEPSAALFEPIHVLRDHEDWVRCCCYSPDGRLIASGGDDGWVRLWDAETFKAQEAFEVGGYVTQVLFTPDRLLVAFSGPTIHFWDSNTGTRLKSLKSTSDYYGDAHLSPGGRQLVATKKGTAFIFQRPSDPADNWEESKMDLQYEPDYYIRAVKFSPNGALLAYTQGPEVFLWDLHSDRLRHKYIGHMEPIDGLAFSHNPCYLASGSDDKTVRVWSTSEQVKGEEAVEVRDSLCDLMGHGDYVNCVSFSSDSTRLASGSSDLTIRIWTRKSSEDSHLYGIERVLRGHSSSIYSLDFNSSGQQLISSSTDSTLRVWDISTPQNVDASHDEPRELQALPSEPGHTTTINVVAFSPDDSLYASASSDGQICLWDCDKGDAICSLMGHELNVTSLNFSIDGRILVLASKDCTVRVWDTKQQNRKHTLRGHSDWVRCAVVSPDGNLVASASDDRSVRLWDISEDRGNGNQQERLFSGEDAHSDYVFAVTFSPKGNYLASGGDDLKVMIWKLDLDGDQEKPWTTMASTSEESIRGLAFTEDEMRVLSCEVGGVVRIWNLETSLCEQVLSPESSYQLFTSIQFKEGHLLTEIGAWPIPIEASTPSGSVFESGEVPNPKRAVLVRSKLPKWCRYGINDDRDWITWNNKNLIFLPTQYRPDSSDLLACRVQGRMVVIGCDSGQVLFFKFSREGLLAEVQRTGEDEKTRAVGAA</sequence>
<name>A0A2H2ZRE0_TRIPA</name>
<dbReference type="SMART" id="SM00320">
    <property type="entry name" value="WD40"/>
    <property type="match status" value="12"/>
</dbReference>
<evidence type="ECO:0000313" key="8">
    <source>
        <dbReference type="Proteomes" id="UP000219286"/>
    </source>
</evidence>
<dbReference type="PANTHER" id="PTHR44129">
    <property type="entry name" value="WD REPEAT-CONTAINING PROTEIN POP1"/>
    <property type="match status" value="1"/>
</dbReference>
<feature type="repeat" description="WD" evidence="3">
    <location>
        <begin position="1403"/>
        <end position="1444"/>
    </location>
</feature>
<dbReference type="InterPro" id="IPR031359">
    <property type="entry name" value="NACHT_N"/>
</dbReference>
<gene>
    <name evidence="7" type="ORF">A9Z42_0082010</name>
</gene>
<evidence type="ECO:0000256" key="4">
    <source>
        <dbReference type="SAM" id="MobiDB-lite"/>
    </source>
</evidence>
<dbReference type="Pfam" id="PF24883">
    <property type="entry name" value="NPHP3_N"/>
    <property type="match status" value="1"/>
</dbReference>
<dbReference type="InterPro" id="IPR027417">
    <property type="entry name" value="P-loop_NTPase"/>
</dbReference>
<dbReference type="InterPro" id="IPR011044">
    <property type="entry name" value="Quino_amine_DH_bsu"/>
</dbReference>
<dbReference type="InterPro" id="IPR036322">
    <property type="entry name" value="WD40_repeat_dom_sf"/>
</dbReference>
<dbReference type="CDD" id="cd00200">
    <property type="entry name" value="WD40"/>
    <property type="match status" value="1"/>
</dbReference>
<feature type="repeat" description="WD" evidence="3">
    <location>
        <begin position="1036"/>
        <end position="1077"/>
    </location>
</feature>
<dbReference type="InterPro" id="IPR050349">
    <property type="entry name" value="WD_LIS1/nudF_dynein_reg"/>
</dbReference>
<dbReference type="PROSITE" id="PS00678">
    <property type="entry name" value="WD_REPEATS_1"/>
    <property type="match status" value="3"/>
</dbReference>
<feature type="repeat" description="WD" evidence="3">
    <location>
        <begin position="1495"/>
        <end position="1529"/>
    </location>
</feature>
<feature type="repeat" description="WD" evidence="3">
    <location>
        <begin position="1361"/>
        <end position="1402"/>
    </location>
</feature>
<evidence type="ECO:0000256" key="3">
    <source>
        <dbReference type="PROSITE-ProRule" id="PRU00221"/>
    </source>
</evidence>
<dbReference type="InterPro" id="IPR001680">
    <property type="entry name" value="WD40_rpt"/>
</dbReference>
<feature type="repeat" description="WD" evidence="3">
    <location>
        <begin position="1445"/>
        <end position="1479"/>
    </location>
</feature>
<keyword evidence="2" id="KW-0677">Repeat</keyword>
<evidence type="ECO:0000259" key="5">
    <source>
        <dbReference type="Pfam" id="PF17100"/>
    </source>
</evidence>
<feature type="compositionally biased region" description="Polar residues" evidence="4">
    <location>
        <begin position="95"/>
        <end position="108"/>
    </location>
</feature>
<dbReference type="Gene3D" id="3.40.50.300">
    <property type="entry name" value="P-loop containing nucleotide triphosphate hydrolases"/>
    <property type="match status" value="1"/>
</dbReference>
<dbReference type="Proteomes" id="UP000219286">
    <property type="component" value="Unassembled WGS sequence"/>
</dbReference>
<feature type="compositionally biased region" description="Polar residues" evidence="4">
    <location>
        <begin position="142"/>
        <end position="174"/>
    </location>
</feature>
<feature type="compositionally biased region" description="Polar residues" evidence="4">
    <location>
        <begin position="45"/>
        <end position="59"/>
    </location>
</feature>
<dbReference type="SUPFAM" id="SSF50978">
    <property type="entry name" value="WD40 repeat-like"/>
    <property type="match status" value="2"/>
</dbReference>